<accession>A0A4C1U7Q6</accession>
<protein>
    <submittedName>
        <fullName evidence="1">Uncharacterized protein</fullName>
    </submittedName>
</protein>
<reference evidence="1 2" key="1">
    <citation type="journal article" date="2019" name="Commun. Biol.">
        <title>The bagworm genome reveals a unique fibroin gene that provides high tensile strength.</title>
        <authorList>
            <person name="Kono N."/>
            <person name="Nakamura H."/>
            <person name="Ohtoshi R."/>
            <person name="Tomita M."/>
            <person name="Numata K."/>
            <person name="Arakawa K."/>
        </authorList>
    </citation>
    <scope>NUCLEOTIDE SEQUENCE [LARGE SCALE GENOMIC DNA]</scope>
</reference>
<evidence type="ECO:0000313" key="1">
    <source>
        <dbReference type="EMBL" id="GBP22359.1"/>
    </source>
</evidence>
<dbReference type="AlphaFoldDB" id="A0A4C1U7Q6"/>
<gene>
    <name evidence="1" type="ORF">EVAR_11875_1</name>
</gene>
<dbReference type="EMBL" id="BGZK01000139">
    <property type="protein sequence ID" value="GBP22359.1"/>
    <property type="molecule type" value="Genomic_DNA"/>
</dbReference>
<proteinExistence type="predicted"/>
<keyword evidence="2" id="KW-1185">Reference proteome</keyword>
<dbReference type="Proteomes" id="UP000299102">
    <property type="component" value="Unassembled WGS sequence"/>
</dbReference>
<evidence type="ECO:0000313" key="2">
    <source>
        <dbReference type="Proteomes" id="UP000299102"/>
    </source>
</evidence>
<sequence length="122" mass="14082">MIWNRARNKLESDLKGKREYDVVPPLMVSRNFIGVTSSLLTSWIGIRCLMKRSGVRERGAGIWRRRWGKEKKWATKTLIYCTKCTAEALTTLLRSVRVSNLAESAHFCAAAKLTTAWLYHYM</sequence>
<comment type="caution">
    <text evidence="1">The sequence shown here is derived from an EMBL/GenBank/DDBJ whole genome shotgun (WGS) entry which is preliminary data.</text>
</comment>
<organism evidence="1 2">
    <name type="scientific">Eumeta variegata</name>
    <name type="common">Bagworm moth</name>
    <name type="synonym">Eumeta japonica</name>
    <dbReference type="NCBI Taxonomy" id="151549"/>
    <lineage>
        <taxon>Eukaryota</taxon>
        <taxon>Metazoa</taxon>
        <taxon>Ecdysozoa</taxon>
        <taxon>Arthropoda</taxon>
        <taxon>Hexapoda</taxon>
        <taxon>Insecta</taxon>
        <taxon>Pterygota</taxon>
        <taxon>Neoptera</taxon>
        <taxon>Endopterygota</taxon>
        <taxon>Lepidoptera</taxon>
        <taxon>Glossata</taxon>
        <taxon>Ditrysia</taxon>
        <taxon>Tineoidea</taxon>
        <taxon>Psychidae</taxon>
        <taxon>Oiketicinae</taxon>
        <taxon>Eumeta</taxon>
    </lineage>
</organism>
<name>A0A4C1U7Q6_EUMVA</name>